<evidence type="ECO:0000256" key="4">
    <source>
        <dbReference type="ARBA" id="ARBA00023098"/>
    </source>
</evidence>
<dbReference type="PANTHER" id="PTHR10336">
    <property type="entry name" value="PHOSPHOINOSITIDE-SPECIFIC PHOSPHOLIPASE C FAMILY PROTEIN"/>
    <property type="match status" value="1"/>
</dbReference>
<protein>
    <recommendedName>
        <fullName evidence="1 6">Phosphoinositide phospholipase C</fullName>
        <ecNumber evidence="1 6">3.1.4.11</ecNumber>
    </recommendedName>
</protein>
<dbReference type="CDD" id="cd08598">
    <property type="entry name" value="PI-PLC1c_yeast"/>
    <property type="match status" value="1"/>
</dbReference>
<keyword evidence="5" id="KW-0807">Transducer</keyword>
<dbReference type="SUPFAM" id="SSF47473">
    <property type="entry name" value="EF-hand"/>
    <property type="match status" value="1"/>
</dbReference>
<name>A0A2N1JCG8_9BASI</name>
<keyword evidence="11" id="KW-1185">Reference proteome</keyword>
<dbReference type="Gene3D" id="2.60.40.150">
    <property type="entry name" value="C2 domain"/>
    <property type="match status" value="1"/>
</dbReference>
<evidence type="ECO:0000259" key="9">
    <source>
        <dbReference type="PROSITE" id="PS50008"/>
    </source>
</evidence>
<dbReference type="SMART" id="SM00149">
    <property type="entry name" value="PLCYc"/>
    <property type="match status" value="1"/>
</dbReference>
<keyword evidence="4 6" id="KW-0443">Lipid metabolism</keyword>
<dbReference type="CDD" id="cd00275">
    <property type="entry name" value="C2_PLC_like"/>
    <property type="match status" value="1"/>
</dbReference>
<dbReference type="EC" id="3.1.4.11" evidence="1 6"/>
<dbReference type="PROSITE" id="PS50008">
    <property type="entry name" value="PIPLC_Y_DOMAIN"/>
    <property type="match status" value="1"/>
</dbReference>
<dbReference type="Proteomes" id="UP000232875">
    <property type="component" value="Unassembled WGS sequence"/>
</dbReference>
<dbReference type="InterPro" id="IPR015359">
    <property type="entry name" value="PLC_EF-hand-like"/>
</dbReference>
<dbReference type="InterPro" id="IPR036291">
    <property type="entry name" value="NAD(P)-bd_dom_sf"/>
</dbReference>
<dbReference type="Pfam" id="PF00388">
    <property type="entry name" value="PI-PLC-X"/>
    <property type="match status" value="1"/>
</dbReference>
<dbReference type="InterPro" id="IPR001711">
    <property type="entry name" value="PLipase_C_Pinositol-sp_Y"/>
</dbReference>
<evidence type="ECO:0000313" key="10">
    <source>
        <dbReference type="EMBL" id="PKI84238.1"/>
    </source>
</evidence>
<dbReference type="OrthoDB" id="269822at2759"/>
<dbReference type="PRINTS" id="PR00390">
    <property type="entry name" value="PHPHLIPASEC"/>
</dbReference>
<dbReference type="PANTHER" id="PTHR10336:SF36">
    <property type="entry name" value="1-PHOSPHATIDYLINOSITOL 4,5-BISPHOSPHATE PHOSPHODIESTERASE BETA-4"/>
    <property type="match status" value="1"/>
</dbReference>
<dbReference type="InterPro" id="IPR037755">
    <property type="entry name" value="Plc1_PH"/>
</dbReference>
<keyword evidence="3 6" id="KW-0442">Lipid degradation</keyword>
<dbReference type="EMBL" id="KZ454989">
    <property type="protein sequence ID" value="PKI84238.1"/>
    <property type="molecule type" value="Genomic_DNA"/>
</dbReference>
<organism evidence="10 11">
    <name type="scientific">Malassezia vespertilionis</name>
    <dbReference type="NCBI Taxonomy" id="2020962"/>
    <lineage>
        <taxon>Eukaryota</taxon>
        <taxon>Fungi</taxon>
        <taxon>Dikarya</taxon>
        <taxon>Basidiomycota</taxon>
        <taxon>Ustilaginomycotina</taxon>
        <taxon>Malasseziomycetes</taxon>
        <taxon>Malasseziales</taxon>
        <taxon>Malasseziaceae</taxon>
        <taxon>Malassezia</taxon>
    </lineage>
</organism>
<evidence type="ECO:0000256" key="5">
    <source>
        <dbReference type="ARBA" id="ARBA00023224"/>
    </source>
</evidence>
<evidence type="ECO:0000313" key="11">
    <source>
        <dbReference type="Proteomes" id="UP000232875"/>
    </source>
</evidence>
<dbReference type="InterPro" id="IPR035892">
    <property type="entry name" value="C2_domain_sf"/>
</dbReference>
<dbReference type="Gene3D" id="1.10.238.10">
    <property type="entry name" value="EF-hand"/>
    <property type="match status" value="1"/>
</dbReference>
<dbReference type="Pfam" id="PF09279">
    <property type="entry name" value="EF-hand_like"/>
    <property type="match status" value="1"/>
</dbReference>
<evidence type="ECO:0000256" key="3">
    <source>
        <dbReference type="ARBA" id="ARBA00022963"/>
    </source>
</evidence>
<dbReference type="STRING" id="2020962.A0A2N1JCG8"/>
<dbReference type="InterPro" id="IPR017946">
    <property type="entry name" value="PLC-like_Pdiesterase_TIM-brl"/>
</dbReference>
<dbReference type="Gene3D" id="3.20.20.190">
    <property type="entry name" value="Phosphatidylinositol (PI) phosphodiesterase"/>
    <property type="match status" value="1"/>
</dbReference>
<dbReference type="AlphaFoldDB" id="A0A2N1JCG8"/>
<dbReference type="SMART" id="SM00148">
    <property type="entry name" value="PLCXc"/>
    <property type="match status" value="1"/>
</dbReference>
<comment type="catalytic activity">
    <reaction evidence="6">
        <text>a 1,2-diacyl-sn-glycero-3-phospho-(1D-myo-inositol-4,5-bisphosphate) + H2O = 1D-myo-inositol 1,4,5-trisphosphate + a 1,2-diacyl-sn-glycerol + H(+)</text>
        <dbReference type="Rhea" id="RHEA:33179"/>
        <dbReference type="ChEBI" id="CHEBI:15377"/>
        <dbReference type="ChEBI" id="CHEBI:15378"/>
        <dbReference type="ChEBI" id="CHEBI:17815"/>
        <dbReference type="ChEBI" id="CHEBI:58456"/>
        <dbReference type="ChEBI" id="CHEBI:203600"/>
        <dbReference type="EC" id="3.1.4.11"/>
    </reaction>
</comment>
<sequence>MRPILLVTGANTGVGQGICERILVQLSTPTPSDSKELQGDNSGEVGTPFHAAEGSKKAAADLERLLVHLHDIEDEALLRHDIPSKWLRSNLVATNREQLRPRTLDLDRKAPVTIDILPLDLASVENSYACADAIKAKYPYLTHMILNAGGASWAGINWPLAIFQMLTNLHCALTRPSYKLQNVGEKSKDGYGWVWQTNTGMHYLLVHELLELMRTSPYNVPSRIIWTGSLEANMGDYYPSDFQCLDKTVSPHPYESTKYQCELAALGMDRALRKKGYAVRAYTAHPGIVASSIFSGVIPGLMLMLMKVAFYVARWTFSREHPIDPYRGAIAASYVAIAPEEGLDSTVRYGARCTFLGKEYVYAGRVDGWTEAPPDTFGFPENKVMLLAQDMLERFDALLWSTSPSSFTRPLQGLQTRLADWKQSTKAFRRMRVDSSARDHATATVQAAAPRGAGTIELEPLDEIIPETLKRGEPMLKVTPKKAAQRVFAVDTDQAFIAWASKRNNIVPLYAIRDVRIGANARTYRQALHIADEHEPRWISVIYQTPKAYKAVHMVALSAESMQRWCDALLRVLAQRLALLTGRAHPSSTQYHWLNASWRDTDTALDLGGVQRLCRRTGIQCGMRELRAHFDAADTEHCGVLHFASFQRFVAALKRRTDIEQIFERVAGGASVLSSDAFSRFIAEEQGEDWGADEQARVYARYSTNGDMRLDGFHAFLLSTDNLAESSPSGPLQHPLTDYFISSSHNTYLVGGQWKGDSTVEGYVRALQQGAKSVELDCWDGPNGQPQVTHGRTLTSRVPFDDVVAAVAQYAFVASPYPLILSLEVHNDVAQQERIAHILTERLGHMLVTSRVAEEADDCLPSPEQLRHKVLVKCKHWPLIHTLEQRGEFGDDMSLSTTDHTESEGDSFLDQARGLVRQMRRPLLKEPRDFPVMSDKLVHLLVYTVGVRFRGINKKEHYAPEHIFSLSEYKALRIIRQGNADLVKHNVVHLTRVYPSLNSLSRLNNSANFLPHTMWAAGCQLVALNWQTRDRGMEMNHAFFAGGAGYRLKPPGLRVRSTLKSTGQAVRITIALTLISAQQLPSGRDDNIAPYVTFSVDAPVQWGKHTQVQVGHEDEHVRSPGALPRTAAASGGLMPSWNTQCTLHIDVPATQGTEKILEHRGTIPQVTHGLLDLCFLRFQVMDEQPGMPVALGSSMVNLGQLRSGYRHIPLYDTQLSRLLYSSLFMHIQYTHVELVNGRF</sequence>
<feature type="domain" description="PI-PLC Y-box" evidence="9">
    <location>
        <begin position="937"/>
        <end position="1054"/>
    </location>
</feature>
<dbReference type="Pfam" id="PF00387">
    <property type="entry name" value="PI-PLC-Y"/>
    <property type="match status" value="1"/>
</dbReference>
<dbReference type="InterPro" id="IPR000909">
    <property type="entry name" value="PLipase_C_PInositol-sp_X_dom"/>
</dbReference>
<dbReference type="InterPro" id="IPR001192">
    <property type="entry name" value="PI-PLC_fam"/>
</dbReference>
<keyword evidence="2 6" id="KW-0378">Hydrolase</keyword>
<proteinExistence type="predicted"/>
<reference evidence="10 11" key="1">
    <citation type="submission" date="2017-10" db="EMBL/GenBank/DDBJ databases">
        <title>A novel species of cold-tolerant Malassezia isolated from bats.</title>
        <authorList>
            <person name="Lorch J.M."/>
            <person name="Palmer J.M."/>
            <person name="Vanderwolf K.J."/>
            <person name="Schmidt K.Z."/>
            <person name="Verant M.L."/>
            <person name="Weller T.J."/>
            <person name="Blehert D.S."/>
        </authorList>
    </citation>
    <scope>NUCLEOTIDE SEQUENCE [LARGE SCALE GENOMIC DNA]</scope>
    <source>
        <strain evidence="10 11">NWHC:44797-103</strain>
    </source>
</reference>
<dbReference type="PROSITE" id="PS50004">
    <property type="entry name" value="C2"/>
    <property type="match status" value="1"/>
</dbReference>
<feature type="domain" description="C2" evidence="8">
    <location>
        <begin position="1050"/>
        <end position="1212"/>
    </location>
</feature>
<dbReference type="SMART" id="SM00239">
    <property type="entry name" value="C2"/>
    <property type="match status" value="1"/>
</dbReference>
<dbReference type="SUPFAM" id="SSF50729">
    <property type="entry name" value="PH domain-like"/>
    <property type="match status" value="1"/>
</dbReference>
<dbReference type="SUPFAM" id="SSF51735">
    <property type="entry name" value="NAD(P)-binding Rossmann-fold domains"/>
    <property type="match status" value="1"/>
</dbReference>
<dbReference type="GO" id="GO:0051209">
    <property type="term" value="P:release of sequestered calcium ion into cytosol"/>
    <property type="evidence" value="ECO:0007669"/>
    <property type="project" value="TreeGrafter"/>
</dbReference>
<dbReference type="Gene3D" id="3.40.50.720">
    <property type="entry name" value="NAD(P)-binding Rossmann-like Domain"/>
    <property type="match status" value="1"/>
</dbReference>
<dbReference type="GO" id="GO:0004435">
    <property type="term" value="F:phosphatidylinositol-4,5-bisphosphate phospholipase C activity"/>
    <property type="evidence" value="ECO:0007669"/>
    <property type="project" value="UniProtKB-EC"/>
</dbReference>
<dbReference type="GO" id="GO:0016042">
    <property type="term" value="P:lipid catabolic process"/>
    <property type="evidence" value="ECO:0007669"/>
    <property type="project" value="UniProtKB-KW"/>
</dbReference>
<dbReference type="SUPFAM" id="SSF51695">
    <property type="entry name" value="PLC-like phosphodiesterases"/>
    <property type="match status" value="1"/>
</dbReference>
<dbReference type="Gene3D" id="2.30.29.30">
    <property type="entry name" value="Pleckstrin-homology domain (PH domain)/Phosphotyrosine-binding domain (PTB)"/>
    <property type="match status" value="1"/>
</dbReference>
<dbReference type="InterPro" id="IPR000008">
    <property type="entry name" value="C2_dom"/>
</dbReference>
<dbReference type="InterPro" id="IPR011992">
    <property type="entry name" value="EF-hand-dom_pair"/>
</dbReference>
<evidence type="ECO:0000256" key="1">
    <source>
        <dbReference type="ARBA" id="ARBA00012368"/>
    </source>
</evidence>
<evidence type="ECO:0000256" key="6">
    <source>
        <dbReference type="RuleBase" id="RU361133"/>
    </source>
</evidence>
<evidence type="ECO:0000259" key="8">
    <source>
        <dbReference type="PROSITE" id="PS50004"/>
    </source>
</evidence>
<evidence type="ECO:0000256" key="7">
    <source>
        <dbReference type="SAM" id="MobiDB-lite"/>
    </source>
</evidence>
<dbReference type="CDD" id="cd13360">
    <property type="entry name" value="PH_PLC_fungal"/>
    <property type="match status" value="1"/>
</dbReference>
<dbReference type="PROSITE" id="PS50007">
    <property type="entry name" value="PIPLC_X_DOMAIN"/>
    <property type="match status" value="1"/>
</dbReference>
<accession>A0A2N1JCG8</accession>
<dbReference type="GO" id="GO:0048015">
    <property type="term" value="P:phosphatidylinositol-mediated signaling"/>
    <property type="evidence" value="ECO:0007669"/>
    <property type="project" value="TreeGrafter"/>
</dbReference>
<feature type="region of interest" description="Disordered" evidence="7">
    <location>
        <begin position="29"/>
        <end position="49"/>
    </location>
</feature>
<evidence type="ECO:0000256" key="2">
    <source>
        <dbReference type="ARBA" id="ARBA00022801"/>
    </source>
</evidence>
<dbReference type="SUPFAM" id="SSF49562">
    <property type="entry name" value="C2 domain (Calcium/lipid-binding domain, CaLB)"/>
    <property type="match status" value="1"/>
</dbReference>
<dbReference type="InterPro" id="IPR011993">
    <property type="entry name" value="PH-like_dom_sf"/>
</dbReference>
<gene>
    <name evidence="10" type="primary">PLC1</name>
    <name evidence="10" type="ORF">MVES_001559</name>
</gene>